<organism evidence="2 3">
    <name type="scientific">Haloarcula argentinensis</name>
    <dbReference type="NCBI Taxonomy" id="43776"/>
    <lineage>
        <taxon>Archaea</taxon>
        <taxon>Methanobacteriati</taxon>
        <taxon>Methanobacteriota</taxon>
        <taxon>Stenosarchaea group</taxon>
        <taxon>Halobacteria</taxon>
        <taxon>Halobacteriales</taxon>
        <taxon>Haloarculaceae</taxon>
        <taxon>Haloarcula</taxon>
    </lineage>
</organism>
<protein>
    <submittedName>
        <fullName evidence="2">Uncharacterized protein</fullName>
    </submittedName>
</protein>
<dbReference type="RefSeq" id="WP_170095592.1">
    <property type="nucleotide sequence ID" value="NZ_WOWA01000001.1"/>
</dbReference>
<comment type="caution">
    <text evidence="2">The sequence shown here is derived from an EMBL/GenBank/DDBJ whole genome shotgun (WGS) entry which is preliminary data.</text>
</comment>
<proteinExistence type="predicted"/>
<sequence>MWTPQREHADGSSVGSRCAVPSVTTVLVKGESHHEGDHRESSSGGGLEEAGSDRIGATAGSTVPW</sequence>
<reference evidence="2" key="1">
    <citation type="submission" date="2019-12" db="EMBL/GenBank/DDBJ databases">
        <title>Whole genome sequencing of Haloarcula argentinensis strain pws5.</title>
        <authorList>
            <person name="Verma D.K."/>
            <person name="Gopal K."/>
            <person name="Prasad E.S."/>
        </authorList>
    </citation>
    <scope>NUCLEOTIDE SEQUENCE</scope>
    <source>
        <strain evidence="2">Pws5</strain>
    </source>
</reference>
<evidence type="ECO:0000313" key="2">
    <source>
        <dbReference type="EMBL" id="NLV11871.1"/>
    </source>
</evidence>
<evidence type="ECO:0000256" key="1">
    <source>
        <dbReference type="SAM" id="MobiDB-lite"/>
    </source>
</evidence>
<gene>
    <name evidence="2" type="ORF">GOC77_01010</name>
</gene>
<feature type="compositionally biased region" description="Basic and acidic residues" evidence="1">
    <location>
        <begin position="1"/>
        <end position="10"/>
    </location>
</feature>
<name>A0A847UK64_HALAR</name>
<feature type="region of interest" description="Disordered" evidence="1">
    <location>
        <begin position="1"/>
        <end position="65"/>
    </location>
</feature>
<evidence type="ECO:0000313" key="3">
    <source>
        <dbReference type="Proteomes" id="UP000641625"/>
    </source>
</evidence>
<dbReference type="EMBL" id="WOWA01000001">
    <property type="protein sequence ID" value="NLV11871.1"/>
    <property type="molecule type" value="Genomic_DNA"/>
</dbReference>
<dbReference type="AlphaFoldDB" id="A0A847UK64"/>
<dbReference type="Proteomes" id="UP000641625">
    <property type="component" value="Unassembled WGS sequence"/>
</dbReference>
<accession>A0A847UK64</accession>
<feature type="compositionally biased region" description="Basic and acidic residues" evidence="1">
    <location>
        <begin position="30"/>
        <end position="41"/>
    </location>
</feature>